<dbReference type="AlphaFoldDB" id="A0A3A1TZA0"/>
<name>A0A3A1TZA0_9MICO</name>
<evidence type="ECO:0000259" key="1">
    <source>
        <dbReference type="Pfam" id="PF03413"/>
    </source>
</evidence>
<sequence>MLAAVPGGRVTAIELDEDGDRVAWQGDVLDADGVRHDVRIDAVNGSVLLDRADATPSPATGS</sequence>
<dbReference type="OrthoDB" id="9795161at2"/>
<keyword evidence="3" id="KW-1185">Reference proteome</keyword>
<dbReference type="Proteomes" id="UP000265742">
    <property type="component" value="Unassembled WGS sequence"/>
</dbReference>
<accession>A0A3A1TZA0</accession>
<feature type="domain" description="PepSY" evidence="1">
    <location>
        <begin position="2"/>
        <end position="48"/>
    </location>
</feature>
<gene>
    <name evidence="2" type="ORF">D1781_12310</name>
</gene>
<reference evidence="3" key="1">
    <citation type="submission" date="2018-09" db="EMBL/GenBank/DDBJ databases">
        <authorList>
            <person name="Kim I."/>
        </authorList>
    </citation>
    <scope>NUCLEOTIDE SEQUENCE [LARGE SCALE GENOMIC DNA]</scope>
    <source>
        <strain evidence="3">DD4a</strain>
    </source>
</reference>
<dbReference type="Gene3D" id="3.10.450.40">
    <property type="match status" value="1"/>
</dbReference>
<protein>
    <recommendedName>
        <fullName evidence="1">PepSY domain-containing protein</fullName>
    </recommendedName>
</protein>
<dbReference type="InterPro" id="IPR025711">
    <property type="entry name" value="PepSY"/>
</dbReference>
<comment type="caution">
    <text evidence="2">The sequence shown here is derived from an EMBL/GenBank/DDBJ whole genome shotgun (WGS) entry which is preliminary data.</text>
</comment>
<evidence type="ECO:0000313" key="3">
    <source>
        <dbReference type="Proteomes" id="UP000265742"/>
    </source>
</evidence>
<evidence type="ECO:0000313" key="2">
    <source>
        <dbReference type="EMBL" id="RIX28928.1"/>
    </source>
</evidence>
<dbReference type="Pfam" id="PF03413">
    <property type="entry name" value="PepSY"/>
    <property type="match status" value="1"/>
</dbReference>
<dbReference type="EMBL" id="QXTG01000002">
    <property type="protein sequence ID" value="RIX28928.1"/>
    <property type="molecule type" value="Genomic_DNA"/>
</dbReference>
<proteinExistence type="predicted"/>
<organism evidence="2 3">
    <name type="scientific">Amnibacterium setariae</name>
    <dbReference type="NCBI Taxonomy" id="2306585"/>
    <lineage>
        <taxon>Bacteria</taxon>
        <taxon>Bacillati</taxon>
        <taxon>Actinomycetota</taxon>
        <taxon>Actinomycetes</taxon>
        <taxon>Micrococcales</taxon>
        <taxon>Microbacteriaceae</taxon>
        <taxon>Amnibacterium</taxon>
    </lineage>
</organism>